<dbReference type="EMBL" id="JBIUVY010000004">
    <property type="protein sequence ID" value="MFJ2285842.1"/>
    <property type="molecule type" value="Genomic_DNA"/>
</dbReference>
<proteinExistence type="predicted"/>
<name>A0ABW8DF39_9PSED</name>
<comment type="caution">
    <text evidence="1">The sequence shown here is derived from an EMBL/GenBank/DDBJ whole genome shotgun (WGS) entry which is preliminary data.</text>
</comment>
<gene>
    <name evidence="1" type="ORF">ACIOUF_05630</name>
</gene>
<reference evidence="1 2" key="1">
    <citation type="submission" date="2024-10" db="EMBL/GenBank/DDBJ databases">
        <title>The Natural Products Discovery Center: Release of the First 8490 Sequenced Strains for Exploring Actinobacteria Biosynthetic Diversity.</title>
        <authorList>
            <person name="Kalkreuter E."/>
            <person name="Kautsar S.A."/>
            <person name="Yang D."/>
            <person name="Bader C.D."/>
            <person name="Teijaro C.N."/>
            <person name="Fluegel L."/>
            <person name="Davis C.M."/>
            <person name="Simpson J.R."/>
            <person name="Lauterbach L."/>
            <person name="Steele A.D."/>
            <person name="Gui C."/>
            <person name="Meng S."/>
            <person name="Li G."/>
            <person name="Viehrig K."/>
            <person name="Ye F."/>
            <person name="Su P."/>
            <person name="Kiefer A.F."/>
            <person name="Nichols A."/>
            <person name="Cepeda A.J."/>
            <person name="Yan W."/>
            <person name="Fan B."/>
            <person name="Jiang Y."/>
            <person name="Adhikari A."/>
            <person name="Zheng C.-J."/>
            <person name="Schuster L."/>
            <person name="Cowan T.M."/>
            <person name="Smanski M.J."/>
            <person name="Chevrette M.G."/>
            <person name="De Carvalho L.P.S."/>
            <person name="Shen B."/>
        </authorList>
    </citation>
    <scope>NUCLEOTIDE SEQUENCE [LARGE SCALE GENOMIC DNA]</scope>
    <source>
        <strain evidence="1 2">NPDC087689</strain>
    </source>
</reference>
<evidence type="ECO:0000313" key="1">
    <source>
        <dbReference type="EMBL" id="MFJ2285842.1"/>
    </source>
</evidence>
<dbReference type="Proteomes" id="UP001617296">
    <property type="component" value="Unassembled WGS sequence"/>
</dbReference>
<keyword evidence="2" id="KW-1185">Reference proteome</keyword>
<accession>A0ABW8DF39</accession>
<evidence type="ECO:0000313" key="2">
    <source>
        <dbReference type="Proteomes" id="UP001617296"/>
    </source>
</evidence>
<dbReference type="RefSeq" id="WP_401233522.1">
    <property type="nucleotide sequence ID" value="NZ_JBIUVY010000004.1"/>
</dbReference>
<sequence>MDNSTQRKIRDWQLRRLEIKEQMQLHPDKTLELSRVLDLMDEEHAAILSGASGSNVDDLQQAMPFDSVPYTQSSIQAVAGRLDLQLRVTAENPQNLIRLLEMAVFELQGQVDAKGAGISKESNRYPGKMSGTLGDYNFELRVNDGASHE</sequence>
<protein>
    <recommendedName>
        <fullName evidence="3">Flagellar protein FlgN</fullName>
    </recommendedName>
</protein>
<organism evidence="1 2">
    <name type="scientific">Pseudomonas iridis</name>
    <dbReference type="NCBI Taxonomy" id="2710587"/>
    <lineage>
        <taxon>Bacteria</taxon>
        <taxon>Pseudomonadati</taxon>
        <taxon>Pseudomonadota</taxon>
        <taxon>Gammaproteobacteria</taxon>
        <taxon>Pseudomonadales</taxon>
        <taxon>Pseudomonadaceae</taxon>
        <taxon>Pseudomonas</taxon>
    </lineage>
</organism>
<evidence type="ECO:0008006" key="3">
    <source>
        <dbReference type="Google" id="ProtNLM"/>
    </source>
</evidence>